<dbReference type="Proteomes" id="UP001057580">
    <property type="component" value="Chromosome"/>
</dbReference>
<dbReference type="KEGG" id="ssai:N0B31_04935"/>
<dbReference type="EMBL" id="CP104003">
    <property type="protein sequence ID" value="UWM55630.1"/>
    <property type="molecule type" value="Genomic_DNA"/>
</dbReference>
<evidence type="ECO:0000313" key="3">
    <source>
        <dbReference type="Proteomes" id="UP001057580"/>
    </source>
</evidence>
<evidence type="ECO:0000259" key="1">
    <source>
        <dbReference type="Pfam" id="PF25956"/>
    </source>
</evidence>
<reference evidence="2" key="1">
    <citation type="submission" date="2022-09" db="EMBL/GenBank/DDBJ databases">
        <title>Diverse halophilic archaea isolated from saline environments.</title>
        <authorList>
            <person name="Cui H.-L."/>
        </authorList>
    </citation>
    <scope>NUCLEOTIDE SEQUENCE</scope>
    <source>
        <strain evidence="2">ZS-35-S2</strain>
    </source>
</reference>
<keyword evidence="3" id="KW-1185">Reference proteome</keyword>
<sequence>MVVDEVRDGRRIAQLLASEVRGHERGALGRCAVVDVHDVEGSEFGEFAYGVDVALDGEASERLADVFVHDDRARVEFRLGVDAAVDAAREAGLRVRPKATEPPRTVVFVERGVEAKRVLAVLCAAAD</sequence>
<proteinExistence type="predicted"/>
<dbReference type="Pfam" id="PF25956">
    <property type="entry name" value="DUF7993"/>
    <property type="match status" value="1"/>
</dbReference>
<dbReference type="InterPro" id="IPR058306">
    <property type="entry name" value="DUF7993"/>
</dbReference>
<gene>
    <name evidence="2" type="ORF">N0B31_04935</name>
</gene>
<feature type="domain" description="DUF7993" evidence="1">
    <location>
        <begin position="1"/>
        <end position="125"/>
    </location>
</feature>
<protein>
    <recommendedName>
        <fullName evidence="1">DUF7993 domain-containing protein</fullName>
    </recommendedName>
</protein>
<dbReference type="GeneID" id="74941743"/>
<evidence type="ECO:0000313" key="2">
    <source>
        <dbReference type="EMBL" id="UWM55630.1"/>
    </source>
</evidence>
<organism evidence="2 3">
    <name type="scientific">Salinirubellus salinus</name>
    <dbReference type="NCBI Taxonomy" id="1364945"/>
    <lineage>
        <taxon>Archaea</taxon>
        <taxon>Methanobacteriati</taxon>
        <taxon>Methanobacteriota</taxon>
        <taxon>Stenosarchaea group</taxon>
        <taxon>Halobacteria</taxon>
        <taxon>Halobacteriales</taxon>
        <taxon>Natronomonadaceae</taxon>
        <taxon>Salinirubellus</taxon>
    </lineage>
</organism>
<dbReference type="RefSeq" id="WP_260594730.1">
    <property type="nucleotide sequence ID" value="NZ_CP104003.1"/>
</dbReference>
<dbReference type="AlphaFoldDB" id="A0A9E7R6L3"/>
<accession>A0A9E7R6L3</accession>
<name>A0A9E7R6L3_9EURY</name>